<dbReference type="Proteomes" id="UP000305067">
    <property type="component" value="Unassembled WGS sequence"/>
</dbReference>
<evidence type="ECO:0000313" key="4">
    <source>
        <dbReference type="Proteomes" id="UP000305067"/>
    </source>
</evidence>
<feature type="region of interest" description="Disordered" evidence="1">
    <location>
        <begin position="92"/>
        <end position="113"/>
    </location>
</feature>
<dbReference type="PANTHER" id="PTHR34384">
    <property type="entry name" value="L-2,3-DIAMINOPROPANOATE--CITRATE LIGASE"/>
    <property type="match status" value="1"/>
</dbReference>
<name>A0A5C3QUW9_9AGAR</name>
<dbReference type="STRING" id="1884261.A0A5C3QUW9"/>
<accession>A0A5C3QUW9</accession>
<organism evidence="3 4">
    <name type="scientific">Pterulicium gracile</name>
    <dbReference type="NCBI Taxonomy" id="1884261"/>
    <lineage>
        <taxon>Eukaryota</taxon>
        <taxon>Fungi</taxon>
        <taxon>Dikarya</taxon>
        <taxon>Basidiomycota</taxon>
        <taxon>Agaricomycotina</taxon>
        <taxon>Agaricomycetes</taxon>
        <taxon>Agaricomycetidae</taxon>
        <taxon>Agaricales</taxon>
        <taxon>Pleurotineae</taxon>
        <taxon>Pterulaceae</taxon>
        <taxon>Pterulicium</taxon>
    </lineage>
</organism>
<feature type="domain" description="Aerobactin siderophore biosynthesis IucA/IucC N-terminal" evidence="2">
    <location>
        <begin position="87"/>
        <end position="189"/>
    </location>
</feature>
<dbReference type="InterPro" id="IPR037455">
    <property type="entry name" value="LucA/IucC-like"/>
</dbReference>
<evidence type="ECO:0000259" key="2">
    <source>
        <dbReference type="Pfam" id="PF04183"/>
    </source>
</evidence>
<evidence type="ECO:0000313" key="3">
    <source>
        <dbReference type="EMBL" id="TFL04149.1"/>
    </source>
</evidence>
<dbReference type="OrthoDB" id="2117718at2759"/>
<dbReference type="PANTHER" id="PTHR34384:SF5">
    <property type="entry name" value="L-2,3-DIAMINOPROPANOATE--CITRATE LIGASE"/>
    <property type="match status" value="1"/>
</dbReference>
<reference evidence="3 4" key="1">
    <citation type="journal article" date="2019" name="Nat. Ecol. Evol.">
        <title>Megaphylogeny resolves global patterns of mushroom evolution.</title>
        <authorList>
            <person name="Varga T."/>
            <person name="Krizsan K."/>
            <person name="Foldi C."/>
            <person name="Dima B."/>
            <person name="Sanchez-Garcia M."/>
            <person name="Sanchez-Ramirez S."/>
            <person name="Szollosi G.J."/>
            <person name="Szarkandi J.G."/>
            <person name="Papp V."/>
            <person name="Albert L."/>
            <person name="Andreopoulos W."/>
            <person name="Angelini C."/>
            <person name="Antonin V."/>
            <person name="Barry K.W."/>
            <person name="Bougher N.L."/>
            <person name="Buchanan P."/>
            <person name="Buyck B."/>
            <person name="Bense V."/>
            <person name="Catcheside P."/>
            <person name="Chovatia M."/>
            <person name="Cooper J."/>
            <person name="Damon W."/>
            <person name="Desjardin D."/>
            <person name="Finy P."/>
            <person name="Geml J."/>
            <person name="Haridas S."/>
            <person name="Hughes K."/>
            <person name="Justo A."/>
            <person name="Karasinski D."/>
            <person name="Kautmanova I."/>
            <person name="Kiss B."/>
            <person name="Kocsube S."/>
            <person name="Kotiranta H."/>
            <person name="LaButti K.M."/>
            <person name="Lechner B.E."/>
            <person name="Liimatainen K."/>
            <person name="Lipzen A."/>
            <person name="Lukacs Z."/>
            <person name="Mihaltcheva S."/>
            <person name="Morgado L.N."/>
            <person name="Niskanen T."/>
            <person name="Noordeloos M.E."/>
            <person name="Ohm R.A."/>
            <person name="Ortiz-Santana B."/>
            <person name="Ovrebo C."/>
            <person name="Racz N."/>
            <person name="Riley R."/>
            <person name="Savchenko A."/>
            <person name="Shiryaev A."/>
            <person name="Soop K."/>
            <person name="Spirin V."/>
            <person name="Szebenyi C."/>
            <person name="Tomsovsky M."/>
            <person name="Tulloss R.E."/>
            <person name="Uehling J."/>
            <person name="Grigoriev I.V."/>
            <person name="Vagvolgyi C."/>
            <person name="Papp T."/>
            <person name="Martin F.M."/>
            <person name="Miettinen O."/>
            <person name="Hibbett D.S."/>
            <person name="Nagy L.G."/>
        </authorList>
    </citation>
    <scope>NUCLEOTIDE SEQUENCE [LARGE SCALE GENOMIC DNA]</scope>
    <source>
        <strain evidence="3 4">CBS 309.79</strain>
    </source>
</reference>
<dbReference type="InterPro" id="IPR007310">
    <property type="entry name" value="Aerobactin_biosyn_IucA/IucC_N"/>
</dbReference>
<proteinExistence type="predicted"/>
<dbReference type="Pfam" id="PF04183">
    <property type="entry name" value="IucA_IucC"/>
    <property type="match status" value="1"/>
</dbReference>
<dbReference type="AlphaFoldDB" id="A0A5C3QUW9"/>
<gene>
    <name evidence="3" type="ORF">BDV98DRAFT_361916</name>
</gene>
<dbReference type="EMBL" id="ML178819">
    <property type="protein sequence ID" value="TFL04149.1"/>
    <property type="molecule type" value="Genomic_DNA"/>
</dbReference>
<sequence length="194" mass="21427">MDARKDEDASDNNSSSASAILERLGLADTAVFNVSSDALSMWRKYGALHLTSDVVEDIAEELSSAVDCQAWSYEDPPLAPEVLSPSIDWEQSTVEGHPTHPMHRTRRTLPPIEPMPPGNYDLYNPLIRIIALHKNSLHITHDLANHVHPILLGACANAGKTFDVPEGYLAMPVHELQVAHIEEKFKEAIILPPE</sequence>
<keyword evidence="4" id="KW-1185">Reference proteome</keyword>
<evidence type="ECO:0000256" key="1">
    <source>
        <dbReference type="SAM" id="MobiDB-lite"/>
    </source>
</evidence>
<dbReference type="GO" id="GO:0019290">
    <property type="term" value="P:siderophore biosynthetic process"/>
    <property type="evidence" value="ECO:0007669"/>
    <property type="project" value="InterPro"/>
</dbReference>
<protein>
    <recommendedName>
        <fullName evidence="2">Aerobactin siderophore biosynthesis IucA/IucC N-terminal domain-containing protein</fullName>
    </recommendedName>
</protein>